<dbReference type="GO" id="GO:0003723">
    <property type="term" value="F:RNA binding"/>
    <property type="evidence" value="ECO:0007669"/>
    <property type="project" value="UniProtKB-UniRule"/>
</dbReference>
<accession>A0A9N9X535</accession>
<keyword evidence="2 5" id="KW-0808">Transferase</keyword>
<evidence type="ECO:0000256" key="4">
    <source>
        <dbReference type="ARBA" id="ARBA00022884"/>
    </source>
</evidence>
<feature type="region of interest" description="Disordered" evidence="6">
    <location>
        <begin position="457"/>
        <end position="530"/>
    </location>
</feature>
<dbReference type="GO" id="GO:0070475">
    <property type="term" value="P:rRNA base methylation"/>
    <property type="evidence" value="ECO:0007669"/>
    <property type="project" value="TreeGrafter"/>
</dbReference>
<feature type="active site" description="Nucleophile" evidence="5">
    <location>
        <position position="360"/>
    </location>
</feature>
<name>A0A9N9X535_PHACE</name>
<sequence length="627" mass="71757">MFKHSVKVPRLYKVAAVIAKEVSDGKGSIKQLVYEKQKKHPNIKALYALVSTLYQRQGEIDRLLKRSQFLEKEPRSDIWLSKILIVELLWGRKTLPGQSKPENTVRAYEQIFKAHLSDEKPTEIVISQGTFKPRYVRVNSLALTQNEAVEGFREEGWTLSKFLDKTNYKEFLNKIALLNEDEFMVDIHIPNLLIFPPKTEFYRHPAYKNGSLILQDKASCLPVHILAPPPGSKVLDMCAAPGMKTTHLAAAINDDGTVWAVERDKRRFETLDKIVLSSGAKCVKTVNKDVLTCNAEDFPGVEYVLVDPSCTGSGMSDRVEANQMAGDQNRLEKLTGFQIKILRSALTRYPDVKRVVYSTCSIYPEENEDVVRQVLETNYNFKLVPAQQYVGDVWQNFGSSEYGDIGKFCLYAKPEEDLTNGFFVAVFERLKEGEENLFFNTRIFNFKKHVQAKERRRNRKFDRGVNEDGEENVDVQEQGQLLEKKSEDESLVETDQTKIAETETAHEDAANGDQSRKKKKKKKFEEAPRISEEDICAEVEVEKKKKKQKKKEVETIVEEHIEPPLTKKRKSKSNEVAVEATEENTEMITADEVKAKKKSKHSKSENVETDLVVQVTPKKKKRHKDDC</sequence>
<keyword evidence="3 5" id="KW-0949">S-adenosyl-L-methionine</keyword>
<feature type="compositionally biased region" description="Basic residues" evidence="6">
    <location>
        <begin position="617"/>
        <end position="627"/>
    </location>
</feature>
<reference evidence="8" key="2">
    <citation type="submission" date="2022-10" db="EMBL/GenBank/DDBJ databases">
        <authorList>
            <consortium name="ENA_rothamsted_submissions"/>
            <consortium name="culmorum"/>
            <person name="King R."/>
        </authorList>
    </citation>
    <scope>NUCLEOTIDE SEQUENCE</scope>
</reference>
<evidence type="ECO:0000256" key="3">
    <source>
        <dbReference type="ARBA" id="ARBA00022691"/>
    </source>
</evidence>
<comment type="similarity">
    <text evidence="5">Belongs to the class I-like SAM-binding methyltransferase superfamily. RsmB/NOP family.</text>
</comment>
<evidence type="ECO:0000256" key="6">
    <source>
        <dbReference type="SAM" id="MobiDB-lite"/>
    </source>
</evidence>
<gene>
    <name evidence="8" type="ORF">PHAECO_LOCUS6113</name>
</gene>
<feature type="binding site" evidence="5">
    <location>
        <position position="307"/>
    </location>
    <ligand>
        <name>S-adenosyl-L-methionine</name>
        <dbReference type="ChEBI" id="CHEBI:59789"/>
    </ligand>
</feature>
<dbReference type="Pfam" id="PF21148">
    <property type="entry name" value="NSUN5_fdxn-like"/>
    <property type="match status" value="1"/>
</dbReference>
<organism evidence="8 9">
    <name type="scientific">Phaedon cochleariae</name>
    <name type="common">Mustard beetle</name>
    <dbReference type="NCBI Taxonomy" id="80249"/>
    <lineage>
        <taxon>Eukaryota</taxon>
        <taxon>Metazoa</taxon>
        <taxon>Ecdysozoa</taxon>
        <taxon>Arthropoda</taxon>
        <taxon>Hexapoda</taxon>
        <taxon>Insecta</taxon>
        <taxon>Pterygota</taxon>
        <taxon>Neoptera</taxon>
        <taxon>Endopterygota</taxon>
        <taxon>Coleoptera</taxon>
        <taxon>Polyphaga</taxon>
        <taxon>Cucujiformia</taxon>
        <taxon>Chrysomeloidea</taxon>
        <taxon>Chrysomelidae</taxon>
        <taxon>Chrysomelinae</taxon>
        <taxon>Chrysomelini</taxon>
        <taxon>Phaedon</taxon>
    </lineage>
</organism>
<dbReference type="OrthoDB" id="435282at2759"/>
<dbReference type="InterPro" id="IPR023267">
    <property type="entry name" value="RCMT"/>
</dbReference>
<dbReference type="Proteomes" id="UP001153737">
    <property type="component" value="Chromosome 2"/>
</dbReference>
<dbReference type="Pfam" id="PF21153">
    <property type="entry name" value="NSUN5_N"/>
    <property type="match status" value="1"/>
</dbReference>
<feature type="domain" description="SAM-dependent MTase RsmB/NOP-type" evidence="7">
    <location>
        <begin position="124"/>
        <end position="430"/>
    </location>
</feature>
<evidence type="ECO:0000259" key="7">
    <source>
        <dbReference type="PROSITE" id="PS51686"/>
    </source>
</evidence>
<dbReference type="Pfam" id="PF01189">
    <property type="entry name" value="Methyltr_RsmB-F"/>
    <property type="match status" value="1"/>
</dbReference>
<evidence type="ECO:0000256" key="1">
    <source>
        <dbReference type="ARBA" id="ARBA00022603"/>
    </source>
</evidence>
<proteinExistence type="inferred from homology"/>
<feature type="region of interest" description="Disordered" evidence="6">
    <location>
        <begin position="564"/>
        <end position="583"/>
    </location>
</feature>
<dbReference type="InterPro" id="IPR049560">
    <property type="entry name" value="MeTrfase_RsmB-F_NOP2_cat"/>
</dbReference>
<dbReference type="InterPro" id="IPR029063">
    <property type="entry name" value="SAM-dependent_MTases_sf"/>
</dbReference>
<comment type="caution">
    <text evidence="5">Lacks conserved residue(s) required for the propagation of feature annotation.</text>
</comment>
<dbReference type="InterPro" id="IPR001678">
    <property type="entry name" value="MeTrfase_RsmB-F_NOP2_dom"/>
</dbReference>
<reference evidence="8" key="1">
    <citation type="submission" date="2022-01" db="EMBL/GenBank/DDBJ databases">
        <authorList>
            <person name="King R."/>
        </authorList>
    </citation>
    <scope>NUCLEOTIDE SEQUENCE</scope>
</reference>
<feature type="region of interest" description="Disordered" evidence="6">
    <location>
        <begin position="589"/>
        <end position="627"/>
    </location>
</feature>
<feature type="binding site" evidence="5">
    <location>
        <position position="262"/>
    </location>
    <ligand>
        <name>S-adenosyl-L-methionine</name>
        <dbReference type="ChEBI" id="CHEBI:59789"/>
    </ligand>
</feature>
<evidence type="ECO:0000256" key="5">
    <source>
        <dbReference type="PROSITE-ProRule" id="PRU01023"/>
    </source>
</evidence>
<keyword evidence="4 5" id="KW-0694">RNA-binding</keyword>
<dbReference type="PRINTS" id="PR02008">
    <property type="entry name" value="RCMTFAMILY"/>
</dbReference>
<protein>
    <recommendedName>
        <fullName evidence="7">SAM-dependent MTase RsmB/NOP-type domain-containing protein</fullName>
    </recommendedName>
</protein>
<feature type="compositionally biased region" description="Basic and acidic residues" evidence="6">
    <location>
        <begin position="495"/>
        <end position="509"/>
    </location>
</feature>
<dbReference type="PANTHER" id="PTHR22807:SF4">
    <property type="entry name" value="28S RRNA (CYTOSINE-C(5))-METHYLTRANSFERASE"/>
    <property type="match status" value="1"/>
</dbReference>
<feature type="binding site" evidence="5">
    <location>
        <position position="289"/>
    </location>
    <ligand>
        <name>S-adenosyl-L-methionine</name>
        <dbReference type="ChEBI" id="CHEBI:59789"/>
    </ligand>
</feature>
<dbReference type="GO" id="GO:0008173">
    <property type="term" value="F:RNA methyltransferase activity"/>
    <property type="evidence" value="ECO:0007669"/>
    <property type="project" value="InterPro"/>
</dbReference>
<dbReference type="Gene3D" id="3.40.50.150">
    <property type="entry name" value="Vaccinia Virus protein VP39"/>
    <property type="match status" value="1"/>
</dbReference>
<keyword evidence="1 5" id="KW-0489">Methyltransferase</keyword>
<dbReference type="SUPFAM" id="SSF53335">
    <property type="entry name" value="S-adenosyl-L-methionine-dependent methyltransferases"/>
    <property type="match status" value="1"/>
</dbReference>
<dbReference type="EMBL" id="OU896708">
    <property type="protein sequence ID" value="CAG9819181.1"/>
    <property type="molecule type" value="Genomic_DNA"/>
</dbReference>
<dbReference type="PANTHER" id="PTHR22807">
    <property type="entry name" value="NOP2 YEAST -RELATED NOL1/NOP2/FMU SUN DOMAIN-CONTAINING"/>
    <property type="match status" value="1"/>
</dbReference>
<dbReference type="AlphaFoldDB" id="A0A9N9X535"/>
<evidence type="ECO:0000313" key="8">
    <source>
        <dbReference type="EMBL" id="CAG9819181.1"/>
    </source>
</evidence>
<dbReference type="Gene3D" id="3.30.70.1170">
    <property type="entry name" value="Sun protein, domain 3"/>
    <property type="match status" value="1"/>
</dbReference>
<dbReference type="InterPro" id="IPR048889">
    <property type="entry name" value="NSUN5_RCM1_N"/>
</dbReference>
<keyword evidence="9" id="KW-1185">Reference proteome</keyword>
<evidence type="ECO:0000313" key="9">
    <source>
        <dbReference type="Proteomes" id="UP001153737"/>
    </source>
</evidence>
<dbReference type="InterPro" id="IPR049561">
    <property type="entry name" value="NSUN5_7_fdxn-like"/>
</dbReference>
<evidence type="ECO:0000256" key="2">
    <source>
        <dbReference type="ARBA" id="ARBA00022679"/>
    </source>
</evidence>
<dbReference type="GO" id="GO:0005730">
    <property type="term" value="C:nucleolus"/>
    <property type="evidence" value="ECO:0007669"/>
    <property type="project" value="TreeGrafter"/>
</dbReference>
<dbReference type="PROSITE" id="PS51686">
    <property type="entry name" value="SAM_MT_RSMB_NOP"/>
    <property type="match status" value="1"/>
</dbReference>